<feature type="binding site" evidence="10">
    <location>
        <position position="122"/>
    </location>
    <ligand>
        <name>[2Fe-2S] cluster</name>
        <dbReference type="ChEBI" id="CHEBI:190135"/>
    </ligand>
</feature>
<comment type="similarity">
    <text evidence="1">Belongs to the complex I 24 kDa subunit family.</text>
</comment>
<dbReference type="GO" id="GO:0051537">
    <property type="term" value="F:2 iron, 2 sulfur cluster binding"/>
    <property type="evidence" value="ECO:0007669"/>
    <property type="project" value="UniProtKB-KW"/>
</dbReference>
<feature type="binding site" evidence="10">
    <location>
        <position position="86"/>
    </location>
    <ligand>
        <name>[2Fe-2S] cluster</name>
        <dbReference type="ChEBI" id="CHEBI:190135"/>
    </ligand>
</feature>
<dbReference type="GO" id="GO:0016491">
    <property type="term" value="F:oxidoreductase activity"/>
    <property type="evidence" value="ECO:0007669"/>
    <property type="project" value="InterPro"/>
</dbReference>
<evidence type="ECO:0000256" key="9">
    <source>
        <dbReference type="ARBA" id="ARBA00034078"/>
    </source>
</evidence>
<dbReference type="InterPro" id="IPR041921">
    <property type="entry name" value="NuoE_N"/>
</dbReference>
<feature type="binding site" evidence="10">
    <location>
        <position position="126"/>
    </location>
    <ligand>
        <name>[2Fe-2S] cluster</name>
        <dbReference type="ChEBI" id="CHEBI:190135"/>
    </ligand>
</feature>
<reference evidence="11 12" key="1">
    <citation type="submission" date="2018-06" db="EMBL/GenBank/DDBJ databases">
        <title>Pseudomonas diversity within urban Lake Michigan freshwaters.</title>
        <authorList>
            <person name="Batrich M."/>
            <person name="Hatzopoulos T."/>
            <person name="Putonti C."/>
        </authorList>
    </citation>
    <scope>NUCLEOTIDE SEQUENCE [LARGE SCALE GENOMIC DNA]</scope>
    <source>
        <strain evidence="11 12">LBp-160603</strain>
    </source>
</reference>
<evidence type="ECO:0000256" key="4">
    <source>
        <dbReference type="ARBA" id="ARBA00022723"/>
    </source>
</evidence>
<dbReference type="AlphaFoldDB" id="A0A2V4I3G3"/>
<dbReference type="PANTHER" id="PTHR43342">
    <property type="entry name" value="NADH-QUINONE OXIDOREDUCTASE, E SUBUNIT"/>
    <property type="match status" value="1"/>
</dbReference>
<dbReference type="InterPro" id="IPR036249">
    <property type="entry name" value="Thioredoxin-like_sf"/>
</dbReference>
<name>A0A2V4I3G3_9PSED</name>
<evidence type="ECO:0000256" key="5">
    <source>
        <dbReference type="ARBA" id="ARBA00023004"/>
    </source>
</evidence>
<evidence type="ECO:0000256" key="6">
    <source>
        <dbReference type="ARBA" id="ARBA00023014"/>
    </source>
</evidence>
<dbReference type="GO" id="GO:0046872">
    <property type="term" value="F:metal ion binding"/>
    <property type="evidence" value="ECO:0007669"/>
    <property type="project" value="UniProtKB-KW"/>
</dbReference>
<dbReference type="InterPro" id="IPR028431">
    <property type="entry name" value="NADP_DH_HndA-like"/>
</dbReference>
<evidence type="ECO:0000313" key="11">
    <source>
        <dbReference type="EMBL" id="PYB84351.1"/>
    </source>
</evidence>
<comment type="cofactor">
    <cofactor evidence="9">
        <name>[2Fe-2S] cluster</name>
        <dbReference type="ChEBI" id="CHEBI:190135"/>
    </cofactor>
</comment>
<dbReference type="NCBIfam" id="NF004638">
    <property type="entry name" value="PRK05988.1"/>
    <property type="match status" value="1"/>
</dbReference>
<dbReference type="InterPro" id="IPR002023">
    <property type="entry name" value="NuoE-like"/>
</dbReference>
<dbReference type="PIRSF" id="PIRSF000216">
    <property type="entry name" value="NADH_DH_24kDa"/>
    <property type="match status" value="1"/>
</dbReference>
<keyword evidence="3 10" id="KW-0001">2Fe-2S</keyword>
<dbReference type="RefSeq" id="WP_110698675.1">
    <property type="nucleotide sequence ID" value="NZ_QJRO01000003.1"/>
</dbReference>
<keyword evidence="6 10" id="KW-0411">Iron-sulfur</keyword>
<keyword evidence="5 10" id="KW-0408">Iron</keyword>
<dbReference type="SUPFAM" id="SSF52833">
    <property type="entry name" value="Thioredoxin-like"/>
    <property type="match status" value="1"/>
</dbReference>
<organism evidence="11 12">
    <name type="scientific">Pseudomonas soli</name>
    <dbReference type="NCBI Taxonomy" id="1306993"/>
    <lineage>
        <taxon>Bacteria</taxon>
        <taxon>Pseudomonadati</taxon>
        <taxon>Pseudomonadota</taxon>
        <taxon>Gammaproteobacteria</taxon>
        <taxon>Pseudomonadales</taxon>
        <taxon>Pseudomonadaceae</taxon>
        <taxon>Pseudomonas</taxon>
    </lineage>
</organism>
<dbReference type="Gene3D" id="3.40.30.10">
    <property type="entry name" value="Glutaredoxin"/>
    <property type="match status" value="1"/>
</dbReference>
<evidence type="ECO:0000256" key="1">
    <source>
        <dbReference type="ARBA" id="ARBA00010643"/>
    </source>
</evidence>
<dbReference type="CDD" id="cd03081">
    <property type="entry name" value="TRX_Fd_NuoE_FDH_gamma"/>
    <property type="match status" value="1"/>
</dbReference>
<evidence type="ECO:0000256" key="3">
    <source>
        <dbReference type="ARBA" id="ARBA00022714"/>
    </source>
</evidence>
<comment type="caution">
    <text evidence="11">The sequence shown here is derived from an EMBL/GenBank/DDBJ whole genome shotgun (WGS) entry which is preliminary data.</text>
</comment>
<keyword evidence="4 10" id="KW-0479">Metal-binding</keyword>
<accession>A0A2V4I3G3</accession>
<evidence type="ECO:0000256" key="10">
    <source>
        <dbReference type="PIRSR" id="PIRSR000216-1"/>
    </source>
</evidence>
<evidence type="ECO:0000256" key="8">
    <source>
        <dbReference type="ARBA" id="ARBA00032788"/>
    </source>
</evidence>
<sequence length="161" mass="17491">MPDELNHLPLIQRVLAREKDTPGALLPILHAIQTGAGYIPDIAVAEIAHALNLSQAEVRGVLSFYHDFRTSPPARHTLRLCRAESCQSRGAEALAAQLREQLGLDDHGRSEDGALDLRPVYCLGACACSPALELDGQLHARVTPERLRALVASCREEVKAC</sequence>
<dbReference type="EMBL" id="QJRO01000003">
    <property type="protein sequence ID" value="PYB84351.1"/>
    <property type="molecule type" value="Genomic_DNA"/>
</dbReference>
<feature type="binding site" evidence="10">
    <location>
        <position position="81"/>
    </location>
    <ligand>
        <name>[2Fe-2S] cluster</name>
        <dbReference type="ChEBI" id="CHEBI:190135"/>
    </ligand>
</feature>
<dbReference type="PANTHER" id="PTHR43342:SF2">
    <property type="entry name" value="POTENTIAL NAD-REDUCING HYDROGENASE SUBUNIT"/>
    <property type="match status" value="1"/>
</dbReference>
<gene>
    <name evidence="11" type="ORF">DMX07_07410</name>
</gene>
<dbReference type="Pfam" id="PF01257">
    <property type="entry name" value="2Fe-2S_thioredx"/>
    <property type="match status" value="1"/>
</dbReference>
<evidence type="ECO:0000256" key="2">
    <source>
        <dbReference type="ARBA" id="ARBA00019898"/>
    </source>
</evidence>
<dbReference type="Gene3D" id="1.10.10.1590">
    <property type="entry name" value="NADH-quinone oxidoreductase subunit E"/>
    <property type="match status" value="1"/>
</dbReference>
<proteinExistence type="inferred from homology"/>
<evidence type="ECO:0000256" key="7">
    <source>
        <dbReference type="ARBA" id="ARBA00031580"/>
    </source>
</evidence>
<protein>
    <recommendedName>
        <fullName evidence="2">NADH-quinone oxidoreductase subunit E</fullName>
    </recommendedName>
    <alternativeName>
        <fullName evidence="7">NADH dehydrogenase I subunit E</fullName>
    </alternativeName>
    <alternativeName>
        <fullName evidence="8">NDH-1 subunit E</fullName>
    </alternativeName>
</protein>
<comment type="cofactor">
    <cofactor evidence="10">
        <name>[2Fe-2S] cluster</name>
        <dbReference type="ChEBI" id="CHEBI:190135"/>
    </cofactor>
    <text evidence="10">Binds 1 [2Fe-2S] cluster.</text>
</comment>
<dbReference type="Proteomes" id="UP000247620">
    <property type="component" value="Unassembled WGS sequence"/>
</dbReference>
<evidence type="ECO:0000313" key="12">
    <source>
        <dbReference type="Proteomes" id="UP000247620"/>
    </source>
</evidence>